<keyword evidence="1" id="KW-0732">Signal</keyword>
<dbReference type="EMBL" id="JAWXYB010000018">
    <property type="protein sequence ID" value="MDX5931162.1"/>
    <property type="molecule type" value="Genomic_DNA"/>
</dbReference>
<feature type="chain" id="PRO_5043611739" evidence="1">
    <location>
        <begin position="36"/>
        <end position="336"/>
    </location>
</feature>
<proteinExistence type="predicted"/>
<feature type="signal peptide" evidence="1">
    <location>
        <begin position="1"/>
        <end position="35"/>
    </location>
</feature>
<gene>
    <name evidence="2" type="ORF">SIL87_10335</name>
</gene>
<dbReference type="Pfam" id="PF11231">
    <property type="entry name" value="DUF3034"/>
    <property type="match status" value="1"/>
</dbReference>
<evidence type="ECO:0000313" key="3">
    <source>
        <dbReference type="Proteomes" id="UP001279553"/>
    </source>
</evidence>
<organism evidence="2 3">
    <name type="scientific">Acidiphilium acidophilum</name>
    <name type="common">Thiobacillus acidophilus</name>
    <dbReference type="NCBI Taxonomy" id="76588"/>
    <lineage>
        <taxon>Bacteria</taxon>
        <taxon>Pseudomonadati</taxon>
        <taxon>Pseudomonadota</taxon>
        <taxon>Alphaproteobacteria</taxon>
        <taxon>Acetobacterales</taxon>
        <taxon>Acidocellaceae</taxon>
        <taxon>Acidiphilium</taxon>
    </lineage>
</organism>
<dbReference type="InterPro" id="IPR021393">
    <property type="entry name" value="DUF3034"/>
</dbReference>
<reference evidence="2 3" key="1">
    <citation type="submission" date="2023-11" db="EMBL/GenBank/DDBJ databases">
        <title>MicrobeMod: A computational toolkit for identifying prokaryotic methylation and restriction-modification with nanopore sequencing.</title>
        <authorList>
            <person name="Crits-Christoph A."/>
            <person name="Kang S.C."/>
            <person name="Lee H."/>
            <person name="Ostrov N."/>
        </authorList>
    </citation>
    <scope>NUCLEOTIDE SEQUENCE [LARGE SCALE GENOMIC DNA]</scope>
    <source>
        <strain evidence="2 3">DSMZ 700</strain>
    </source>
</reference>
<comment type="caution">
    <text evidence="2">The sequence shown here is derived from an EMBL/GenBank/DDBJ whole genome shotgun (WGS) entry which is preliminary data.</text>
</comment>
<dbReference type="Proteomes" id="UP001279553">
    <property type="component" value="Unassembled WGS sequence"/>
</dbReference>
<evidence type="ECO:0000256" key="1">
    <source>
        <dbReference type="SAM" id="SignalP"/>
    </source>
</evidence>
<accession>A0AAW9DS80</accession>
<dbReference type="RefSeq" id="WP_319614081.1">
    <property type="nucleotide sequence ID" value="NZ_JAWXYB010000018.1"/>
</dbReference>
<dbReference type="AlphaFoldDB" id="A0AAW9DS80"/>
<evidence type="ECO:0000313" key="2">
    <source>
        <dbReference type="EMBL" id="MDX5931162.1"/>
    </source>
</evidence>
<sequence length="336" mass="35045">MGMFPLKKRLKFTSIIGGFAMMATAALVASPAAQAHSTMFSQGGINATGGVTSITGAAGGGLNPLAFIGGYETDDQIGGTAFYSHDIAGSYSLNAGGALIGFYNRVEVSVARDNFDLGNPGASLGLGSDFNLEQNVISVKARLFGNPVYDQESLEPVVSVGLQYHENVSAAFPGTNRNIVDVLGAHPDGTSFYIVATKLWLDGLFGHYTVLSAGLNVTNANDEGLLGFGGTNAVGQYKSGYHVEPFVTAAYFLNRKVAIGGEYRDEPSFPVGVGAGLNLNQGGAWKDLFLAYFPNKNLSITAAYVDLGTIGNAVSGGQVIDVKNSNGLYLSLTAYF</sequence>
<keyword evidence="3" id="KW-1185">Reference proteome</keyword>
<protein>
    <submittedName>
        <fullName evidence="2">DUF3034 family protein</fullName>
    </submittedName>
</protein>
<name>A0AAW9DS80_ACIAO</name>